<accession>A0A0C3B9H0</accession>
<dbReference type="GO" id="GO:0004843">
    <property type="term" value="F:cysteine-type deubiquitinase activity"/>
    <property type="evidence" value="ECO:0007669"/>
    <property type="project" value="TreeGrafter"/>
</dbReference>
<sequence>MFKKKNKKSPAPVAPLPVTSDDLEDDLFAQLDAKDQSALPAPVNATPQSSTTLATTTSTESSQSTKLQKPKKDSKLRFKAREARKALKLNAFSKPSDPSADAKLEQEARNEERDIKRICDQLGLDMYEIQPDGHCLFAAVADQLALHGLISRATASYAATRLAAANYMLAHQDDFLPFLPSIEGEDGANATDDGMMTPKQFSRYCATIRDTAAWGGEPEILALSRAFNVPIHVVQAGKPPVVIHEPVDGMSDVPGTKVVFISYHRRMYGLGEHYNSLRPTRMRVQPTVEFISVMH</sequence>
<dbReference type="HOGENOM" id="CLU_034963_1_0_1"/>
<reference evidence="3 4" key="1">
    <citation type="submission" date="2014-04" db="EMBL/GenBank/DDBJ databases">
        <authorList>
            <consortium name="DOE Joint Genome Institute"/>
            <person name="Kuo A."/>
            <person name="Zuccaro A."/>
            <person name="Kohler A."/>
            <person name="Nagy L.G."/>
            <person name="Floudas D."/>
            <person name="Copeland A."/>
            <person name="Barry K.W."/>
            <person name="Cichocki N."/>
            <person name="Veneault-Fourrey C."/>
            <person name="LaButti K."/>
            <person name="Lindquist E.A."/>
            <person name="Lipzen A."/>
            <person name="Lundell T."/>
            <person name="Morin E."/>
            <person name="Murat C."/>
            <person name="Sun H."/>
            <person name="Tunlid A."/>
            <person name="Henrissat B."/>
            <person name="Grigoriev I.V."/>
            <person name="Hibbett D.S."/>
            <person name="Martin F."/>
            <person name="Nordberg H.P."/>
            <person name="Cantor M.N."/>
            <person name="Hua S.X."/>
        </authorList>
    </citation>
    <scope>NUCLEOTIDE SEQUENCE [LARGE SCALE GENOMIC DNA]</scope>
    <source>
        <strain evidence="3 4">MAFF 305830</strain>
    </source>
</reference>
<feature type="region of interest" description="Disordered" evidence="1">
    <location>
        <begin position="1"/>
        <end position="75"/>
    </location>
</feature>
<dbReference type="InterPro" id="IPR003323">
    <property type="entry name" value="OTU_dom"/>
</dbReference>
<protein>
    <recommendedName>
        <fullName evidence="2">OTU domain-containing protein</fullName>
    </recommendedName>
</protein>
<dbReference type="EMBL" id="KN824291">
    <property type="protein sequence ID" value="KIM28754.1"/>
    <property type="molecule type" value="Genomic_DNA"/>
</dbReference>
<dbReference type="AlphaFoldDB" id="A0A0C3B9H0"/>
<evidence type="ECO:0000256" key="1">
    <source>
        <dbReference type="SAM" id="MobiDB-lite"/>
    </source>
</evidence>
<evidence type="ECO:0000313" key="4">
    <source>
        <dbReference type="Proteomes" id="UP000054097"/>
    </source>
</evidence>
<feature type="domain" description="OTU" evidence="2">
    <location>
        <begin position="124"/>
        <end position="280"/>
    </location>
</feature>
<evidence type="ECO:0000259" key="2">
    <source>
        <dbReference type="PROSITE" id="PS50802"/>
    </source>
</evidence>
<dbReference type="Pfam" id="PF02338">
    <property type="entry name" value="OTU"/>
    <property type="match status" value="1"/>
</dbReference>
<dbReference type="STRING" id="933852.A0A0C3B9H0"/>
<dbReference type="PANTHER" id="PTHR12419:SF10">
    <property type="entry name" value="DEUBIQUITINASE OTUD6B"/>
    <property type="match status" value="1"/>
</dbReference>
<reference evidence="4" key="2">
    <citation type="submission" date="2015-01" db="EMBL/GenBank/DDBJ databases">
        <title>Evolutionary Origins and Diversification of the Mycorrhizal Mutualists.</title>
        <authorList>
            <consortium name="DOE Joint Genome Institute"/>
            <consortium name="Mycorrhizal Genomics Consortium"/>
            <person name="Kohler A."/>
            <person name="Kuo A."/>
            <person name="Nagy L.G."/>
            <person name="Floudas D."/>
            <person name="Copeland A."/>
            <person name="Barry K.W."/>
            <person name="Cichocki N."/>
            <person name="Veneault-Fourrey C."/>
            <person name="LaButti K."/>
            <person name="Lindquist E.A."/>
            <person name="Lipzen A."/>
            <person name="Lundell T."/>
            <person name="Morin E."/>
            <person name="Murat C."/>
            <person name="Riley R."/>
            <person name="Ohm R."/>
            <person name="Sun H."/>
            <person name="Tunlid A."/>
            <person name="Henrissat B."/>
            <person name="Grigoriev I.V."/>
            <person name="Hibbett D.S."/>
            <person name="Martin F."/>
        </authorList>
    </citation>
    <scope>NUCLEOTIDE SEQUENCE [LARGE SCALE GENOMIC DNA]</scope>
    <source>
        <strain evidence="4">MAFF 305830</strain>
    </source>
</reference>
<dbReference type="InterPro" id="IPR050704">
    <property type="entry name" value="Peptidase_C85-like"/>
</dbReference>
<dbReference type="InterPro" id="IPR038765">
    <property type="entry name" value="Papain-like_cys_pep_sf"/>
</dbReference>
<organism evidence="3 4">
    <name type="scientific">Serendipita vermifera MAFF 305830</name>
    <dbReference type="NCBI Taxonomy" id="933852"/>
    <lineage>
        <taxon>Eukaryota</taxon>
        <taxon>Fungi</taxon>
        <taxon>Dikarya</taxon>
        <taxon>Basidiomycota</taxon>
        <taxon>Agaricomycotina</taxon>
        <taxon>Agaricomycetes</taxon>
        <taxon>Sebacinales</taxon>
        <taxon>Serendipitaceae</taxon>
        <taxon>Serendipita</taxon>
    </lineage>
</organism>
<dbReference type="Gene3D" id="3.90.70.80">
    <property type="match status" value="1"/>
</dbReference>
<dbReference type="Proteomes" id="UP000054097">
    <property type="component" value="Unassembled WGS sequence"/>
</dbReference>
<feature type="compositionally biased region" description="Low complexity" evidence="1">
    <location>
        <begin position="46"/>
        <end position="65"/>
    </location>
</feature>
<name>A0A0C3B9H0_SERVB</name>
<gene>
    <name evidence="3" type="ORF">M408DRAFT_329211</name>
</gene>
<dbReference type="GO" id="GO:0016579">
    <property type="term" value="P:protein deubiquitination"/>
    <property type="evidence" value="ECO:0007669"/>
    <property type="project" value="TreeGrafter"/>
</dbReference>
<proteinExistence type="predicted"/>
<evidence type="ECO:0000313" key="3">
    <source>
        <dbReference type="EMBL" id="KIM28754.1"/>
    </source>
</evidence>
<feature type="compositionally biased region" description="Basic and acidic residues" evidence="1">
    <location>
        <begin position="100"/>
        <end position="111"/>
    </location>
</feature>
<dbReference type="PANTHER" id="PTHR12419">
    <property type="entry name" value="OTU DOMAIN CONTAINING PROTEIN"/>
    <property type="match status" value="1"/>
</dbReference>
<dbReference type="SUPFAM" id="SSF54001">
    <property type="entry name" value="Cysteine proteinases"/>
    <property type="match status" value="1"/>
</dbReference>
<keyword evidence="4" id="KW-1185">Reference proteome</keyword>
<dbReference type="CDD" id="cd22748">
    <property type="entry name" value="OTU_OTUD6-like"/>
    <property type="match status" value="1"/>
</dbReference>
<feature type="region of interest" description="Disordered" evidence="1">
    <location>
        <begin position="91"/>
        <end position="111"/>
    </location>
</feature>
<dbReference type="PROSITE" id="PS50802">
    <property type="entry name" value="OTU"/>
    <property type="match status" value="1"/>
</dbReference>
<dbReference type="OrthoDB" id="415023at2759"/>